<feature type="region of interest" description="Disordered" evidence="3">
    <location>
        <begin position="614"/>
        <end position="808"/>
    </location>
</feature>
<comment type="caution">
    <text evidence="2">Lacks conserved residue(s) required for the propagation of feature annotation.</text>
</comment>
<evidence type="ECO:0000259" key="5">
    <source>
        <dbReference type="PROSITE" id="PS01180"/>
    </source>
</evidence>
<dbReference type="Gene3D" id="2.60.120.290">
    <property type="entry name" value="Spermadhesin, CUB domain"/>
    <property type="match status" value="1"/>
</dbReference>
<evidence type="ECO:0000256" key="2">
    <source>
        <dbReference type="PROSITE-ProRule" id="PRU00059"/>
    </source>
</evidence>
<feature type="region of interest" description="Disordered" evidence="3">
    <location>
        <begin position="522"/>
        <end position="545"/>
    </location>
</feature>
<reference evidence="6 7" key="1">
    <citation type="submission" date="2024-02" db="EMBL/GenBank/DDBJ databases">
        <title>Chromosome-scale genome assembly of the rough periwinkle Littorina saxatilis.</title>
        <authorList>
            <person name="De Jode A."/>
            <person name="Faria R."/>
            <person name="Formenti G."/>
            <person name="Sims Y."/>
            <person name="Smith T.P."/>
            <person name="Tracey A."/>
            <person name="Wood J.M.D."/>
            <person name="Zagrodzka Z.B."/>
            <person name="Johannesson K."/>
            <person name="Butlin R.K."/>
            <person name="Leder E.H."/>
        </authorList>
    </citation>
    <scope>NUCLEOTIDE SEQUENCE [LARGE SCALE GENOMIC DNA]</scope>
    <source>
        <strain evidence="6">Snail1</strain>
        <tissue evidence="6">Muscle</tissue>
    </source>
</reference>
<dbReference type="AlphaFoldDB" id="A0AAN9BT69"/>
<feature type="compositionally biased region" description="Polar residues" evidence="3">
    <location>
        <begin position="790"/>
        <end position="800"/>
    </location>
</feature>
<keyword evidence="7" id="KW-1185">Reference proteome</keyword>
<gene>
    <name evidence="6" type="ORF">V1264_013318</name>
</gene>
<comment type="caution">
    <text evidence="6">The sequence shown here is derived from an EMBL/GenBank/DDBJ whole genome shotgun (WGS) entry which is preliminary data.</text>
</comment>
<evidence type="ECO:0000256" key="4">
    <source>
        <dbReference type="SAM" id="Phobius"/>
    </source>
</evidence>
<dbReference type="InterPro" id="IPR035914">
    <property type="entry name" value="Sperma_CUB_dom_sf"/>
</dbReference>
<feature type="compositionally biased region" description="Low complexity" evidence="3">
    <location>
        <begin position="371"/>
        <end position="380"/>
    </location>
</feature>
<dbReference type="Proteomes" id="UP001374579">
    <property type="component" value="Unassembled WGS sequence"/>
</dbReference>
<feature type="domain" description="CUB" evidence="5">
    <location>
        <begin position="225"/>
        <end position="345"/>
    </location>
</feature>
<evidence type="ECO:0000256" key="3">
    <source>
        <dbReference type="SAM" id="MobiDB-lite"/>
    </source>
</evidence>
<dbReference type="CDD" id="cd22823">
    <property type="entry name" value="Gal_Rha_Lectin"/>
    <property type="match status" value="1"/>
</dbReference>
<evidence type="ECO:0000313" key="6">
    <source>
        <dbReference type="EMBL" id="KAK7109240.1"/>
    </source>
</evidence>
<dbReference type="PROSITE" id="PS01180">
    <property type="entry name" value="CUB"/>
    <property type="match status" value="1"/>
</dbReference>
<dbReference type="SUPFAM" id="SSF49854">
    <property type="entry name" value="Spermadhesin, CUB domain"/>
    <property type="match status" value="1"/>
</dbReference>
<keyword evidence="4" id="KW-0472">Membrane</keyword>
<feature type="compositionally biased region" description="Polar residues" evidence="3">
    <location>
        <begin position="711"/>
        <end position="724"/>
    </location>
</feature>
<keyword evidence="4" id="KW-0812">Transmembrane</keyword>
<name>A0AAN9BT69_9CAEN</name>
<feature type="transmembrane region" description="Helical" evidence="4">
    <location>
        <begin position="419"/>
        <end position="441"/>
    </location>
</feature>
<feature type="region of interest" description="Disordered" evidence="3">
    <location>
        <begin position="358"/>
        <end position="380"/>
    </location>
</feature>
<feature type="compositionally biased region" description="Pro residues" evidence="3">
    <location>
        <begin position="636"/>
        <end position="654"/>
    </location>
</feature>
<keyword evidence="4" id="KW-1133">Transmembrane helix</keyword>
<sequence>MGTRQSDSTRDGVPVSVILIFVVICAAGFGAVEAGAVLESDVCADDGAKLTCGAGHVVHVHTVRCADGSHDCAPFILDTLFALCEGRASCALLGLKDVFSVHCHNSLARARRLVVRFSCEHGSSPAPACRANLCSNATRVLTCPRDSLMHVRNLTCNSDLDPCSPATFLTLYTLCEGRGECDASGLRMLTPCGQTVSAAQPLRSQLTNVFVDYLCVPRSLVYSKCNGQYQRLTEPFGVMMNPGFTGSASSTGMQCNWFVSPESHSKLVHLTVHMAYSKRSTKNCSTDFLQISFKDCVTDESRTRQFCDLQQVNSRITSCGPVHVSSWSHAAADRADRFLVSYQIVPKGSGLVTPGGMSPCHTSPVTPLPPTTTIRPTLSRRNYGPGGTMFDYSDTIRQTGEDSKGDENPAKATFQFKLVILYVFFGVVILALVIALVYVLISYRGISRRTHQPGDSSEKAALWRHDDTPLDTFNHNSHNSLTDTAVTSVNHTNMHTPDTARTPDPNHVTSSPDSQIVSCTVHAESTDEESDQRHSGVSRVSSFLGNTDPELNDLLANVQPYSTLPSDGPRGGTLPRRWSGGSGGTMSSTRSSSFKANGDLGNIYEAIDGAQFHSLHRPGHRHSGHPHSPNGEHTPLVPPQPPPSPPLPPPPPPIAGDYEEGEEGPGSHIDHYTVNNDEYALVKKPRNKGSPGKAHGVASPSRRGAHPVSATRINTKPVSPSHRNAQPVIKSPTRGRNAEYTNMVHDADTDGQDNGDPTYDSVDFFRDNSGPVVGFRPTSGPYDRDRNSKSEPVSPSSGGTTKHRWDEL</sequence>
<feature type="region of interest" description="Disordered" evidence="3">
    <location>
        <begin position="494"/>
        <end position="513"/>
    </location>
</feature>
<feature type="transmembrane region" description="Helical" evidence="4">
    <location>
        <begin position="12"/>
        <end position="32"/>
    </location>
</feature>
<feature type="compositionally biased region" description="Basic residues" evidence="3">
    <location>
        <begin position="614"/>
        <end position="625"/>
    </location>
</feature>
<organism evidence="6 7">
    <name type="scientific">Littorina saxatilis</name>
    <dbReference type="NCBI Taxonomy" id="31220"/>
    <lineage>
        <taxon>Eukaryota</taxon>
        <taxon>Metazoa</taxon>
        <taxon>Spiralia</taxon>
        <taxon>Lophotrochozoa</taxon>
        <taxon>Mollusca</taxon>
        <taxon>Gastropoda</taxon>
        <taxon>Caenogastropoda</taxon>
        <taxon>Littorinimorpha</taxon>
        <taxon>Littorinoidea</taxon>
        <taxon>Littorinidae</taxon>
        <taxon>Littorina</taxon>
    </lineage>
</organism>
<keyword evidence="1" id="KW-1015">Disulfide bond</keyword>
<dbReference type="EMBL" id="JBAMIC010000003">
    <property type="protein sequence ID" value="KAK7109240.1"/>
    <property type="molecule type" value="Genomic_DNA"/>
</dbReference>
<dbReference type="InterPro" id="IPR000859">
    <property type="entry name" value="CUB_dom"/>
</dbReference>
<evidence type="ECO:0000313" key="7">
    <source>
        <dbReference type="Proteomes" id="UP001374579"/>
    </source>
</evidence>
<protein>
    <recommendedName>
        <fullName evidence="5">CUB domain-containing protein</fullName>
    </recommendedName>
</protein>
<feature type="region of interest" description="Disordered" evidence="3">
    <location>
        <begin position="559"/>
        <end position="594"/>
    </location>
</feature>
<accession>A0AAN9BT69</accession>
<evidence type="ECO:0000256" key="1">
    <source>
        <dbReference type="ARBA" id="ARBA00023157"/>
    </source>
</evidence>
<proteinExistence type="predicted"/>